<protein>
    <submittedName>
        <fullName evidence="2">Uncharacterized protein</fullName>
    </submittedName>
</protein>
<feature type="compositionally biased region" description="Low complexity" evidence="1">
    <location>
        <begin position="64"/>
        <end position="76"/>
    </location>
</feature>
<keyword evidence="3" id="KW-1185">Reference proteome</keyword>
<feature type="region of interest" description="Disordered" evidence="1">
    <location>
        <begin position="56"/>
        <end position="100"/>
    </location>
</feature>
<comment type="caution">
    <text evidence="2">The sequence shown here is derived from an EMBL/GenBank/DDBJ whole genome shotgun (WGS) entry which is preliminary data.</text>
</comment>
<organism evidence="2 3">
    <name type="scientific">Champsocephalus gunnari</name>
    <name type="common">Mackerel icefish</name>
    <dbReference type="NCBI Taxonomy" id="52237"/>
    <lineage>
        <taxon>Eukaryota</taxon>
        <taxon>Metazoa</taxon>
        <taxon>Chordata</taxon>
        <taxon>Craniata</taxon>
        <taxon>Vertebrata</taxon>
        <taxon>Euteleostomi</taxon>
        <taxon>Actinopterygii</taxon>
        <taxon>Neopterygii</taxon>
        <taxon>Teleostei</taxon>
        <taxon>Neoteleostei</taxon>
        <taxon>Acanthomorphata</taxon>
        <taxon>Eupercaria</taxon>
        <taxon>Perciformes</taxon>
        <taxon>Notothenioidei</taxon>
        <taxon>Channichthyidae</taxon>
        <taxon>Champsocephalus</taxon>
    </lineage>
</organism>
<sequence>MEVKRISGGEVSCLTAGSPETSVNFNNPDRRVALMTPAAIILPDITTSSFSCGWGAEEEDKASTEVSNLKSVSSSESSERDTMTKRPFNQDGMSLYKYYQ</sequence>
<dbReference type="AlphaFoldDB" id="A0AAN8D5Z5"/>
<gene>
    <name evidence="2" type="ORF">CgunFtcFv8_011979</name>
</gene>
<dbReference type="EMBL" id="JAURVH010001526">
    <property type="protein sequence ID" value="KAK5917056.1"/>
    <property type="molecule type" value="Genomic_DNA"/>
</dbReference>
<dbReference type="Proteomes" id="UP001331515">
    <property type="component" value="Unassembled WGS sequence"/>
</dbReference>
<proteinExistence type="predicted"/>
<evidence type="ECO:0000256" key="1">
    <source>
        <dbReference type="SAM" id="MobiDB-lite"/>
    </source>
</evidence>
<evidence type="ECO:0000313" key="2">
    <source>
        <dbReference type="EMBL" id="KAK5917056.1"/>
    </source>
</evidence>
<reference evidence="2 3" key="1">
    <citation type="journal article" date="2023" name="Mol. Biol. Evol.">
        <title>Genomics of Secondarily Temperate Adaptation in the Only Non-Antarctic Icefish.</title>
        <authorList>
            <person name="Rivera-Colon A.G."/>
            <person name="Rayamajhi N."/>
            <person name="Minhas B.F."/>
            <person name="Madrigal G."/>
            <person name="Bilyk K.T."/>
            <person name="Yoon V."/>
            <person name="Hune M."/>
            <person name="Gregory S."/>
            <person name="Cheng C.H.C."/>
            <person name="Catchen J.M."/>
        </authorList>
    </citation>
    <scope>NUCLEOTIDE SEQUENCE [LARGE SCALE GENOMIC DNA]</scope>
    <source>
        <tissue evidence="2">White muscle</tissue>
    </source>
</reference>
<name>A0AAN8D5Z5_CHAGU</name>
<evidence type="ECO:0000313" key="3">
    <source>
        <dbReference type="Proteomes" id="UP001331515"/>
    </source>
</evidence>
<accession>A0AAN8D5Z5</accession>